<evidence type="ECO:0008006" key="3">
    <source>
        <dbReference type="Google" id="ProtNLM"/>
    </source>
</evidence>
<protein>
    <recommendedName>
        <fullName evidence="3">C2H2-type domain-containing protein</fullName>
    </recommendedName>
</protein>
<accession>A0ABQ7G4N0</accession>
<name>A0ABQ7G4N0_DUNSA</name>
<dbReference type="Proteomes" id="UP000815325">
    <property type="component" value="Unassembled WGS sequence"/>
</dbReference>
<keyword evidence="2" id="KW-1185">Reference proteome</keyword>
<organism evidence="1 2">
    <name type="scientific">Dunaliella salina</name>
    <name type="common">Green alga</name>
    <name type="synonym">Protococcus salinus</name>
    <dbReference type="NCBI Taxonomy" id="3046"/>
    <lineage>
        <taxon>Eukaryota</taxon>
        <taxon>Viridiplantae</taxon>
        <taxon>Chlorophyta</taxon>
        <taxon>core chlorophytes</taxon>
        <taxon>Chlorophyceae</taxon>
        <taxon>CS clade</taxon>
        <taxon>Chlamydomonadales</taxon>
        <taxon>Dunaliellaceae</taxon>
        <taxon>Dunaliella</taxon>
    </lineage>
</organism>
<gene>
    <name evidence="1" type="ORF">DUNSADRAFT_15897</name>
</gene>
<evidence type="ECO:0000313" key="1">
    <source>
        <dbReference type="EMBL" id="KAF5829557.1"/>
    </source>
</evidence>
<reference evidence="1" key="1">
    <citation type="submission" date="2017-08" db="EMBL/GenBank/DDBJ databases">
        <authorList>
            <person name="Polle J.E."/>
            <person name="Barry K."/>
            <person name="Cushman J."/>
            <person name="Schmutz J."/>
            <person name="Tran D."/>
            <person name="Hathwaick L.T."/>
            <person name="Yim W.C."/>
            <person name="Jenkins J."/>
            <person name="Mckie-Krisberg Z.M."/>
            <person name="Prochnik S."/>
            <person name="Lindquist E."/>
            <person name="Dockter R.B."/>
            <person name="Adam C."/>
            <person name="Molina H."/>
            <person name="Bunkerborg J."/>
            <person name="Jin E."/>
            <person name="Buchheim M."/>
            <person name="Magnuson J."/>
        </authorList>
    </citation>
    <scope>NUCLEOTIDE SEQUENCE</scope>
    <source>
        <strain evidence="1">CCAP 19/18</strain>
    </source>
</reference>
<evidence type="ECO:0000313" key="2">
    <source>
        <dbReference type="Proteomes" id="UP000815325"/>
    </source>
</evidence>
<proteinExistence type="predicted"/>
<dbReference type="EMBL" id="MU070144">
    <property type="protein sequence ID" value="KAF5829557.1"/>
    <property type="molecule type" value="Genomic_DNA"/>
</dbReference>
<sequence>MQDILSPITARASNFAHAYDGEGQPEPAVMGNSFPAIPMCRVLALLVALPGCSKALDLLAESCSTRFMLLSLQLGEHTGLYLHNSLSHGGGRVFDKFMEGMKAVPVPARGAVLETFPGLEKLGPVIGGGASCASDTWTRVISSPFAVGLTLFNDALTQIWYDANKAPVPSSTEAPLSTEVGSTLARQKIHRALTNASYRARSVKSLKSLFDLGPAHPFCPIACANASCDRLGEVLKPHPHPTGVGSNWEAPPQREWFWNFSNDATRQTFYFHCDECWKEFRARSLDLHAALHCTGWL</sequence>
<comment type="caution">
    <text evidence="1">The sequence shown here is derived from an EMBL/GenBank/DDBJ whole genome shotgun (WGS) entry which is preliminary data.</text>
</comment>